<evidence type="ECO:0000256" key="1">
    <source>
        <dbReference type="SAM" id="MobiDB-lite"/>
    </source>
</evidence>
<accession>A0ABN1A6J4</accession>
<feature type="domain" description="Transposase TnpC homeodomain" evidence="2">
    <location>
        <begin position="50"/>
        <end position="127"/>
    </location>
</feature>
<dbReference type="InterPro" id="IPR024463">
    <property type="entry name" value="Transposase_TnpC_homeodom"/>
</dbReference>
<comment type="caution">
    <text evidence="3">The sequence shown here is derived from an EMBL/GenBank/DDBJ whole genome shotgun (WGS) entry which is preliminary data.</text>
</comment>
<feature type="region of interest" description="Disordered" evidence="1">
    <location>
        <begin position="83"/>
        <end position="126"/>
    </location>
</feature>
<keyword evidence="4" id="KW-1185">Reference proteome</keyword>
<proteinExistence type="predicted"/>
<feature type="compositionally biased region" description="Basic and acidic residues" evidence="1">
    <location>
        <begin position="107"/>
        <end position="126"/>
    </location>
</feature>
<protein>
    <recommendedName>
        <fullName evidence="2">Transposase TnpC homeodomain domain-containing protein</fullName>
    </recommendedName>
</protein>
<evidence type="ECO:0000313" key="4">
    <source>
        <dbReference type="Proteomes" id="UP001500713"/>
    </source>
</evidence>
<dbReference type="Pfam" id="PF13007">
    <property type="entry name" value="LZ_Tnp_IS66"/>
    <property type="match status" value="1"/>
</dbReference>
<name>A0ABN1A6J4_9SPHN</name>
<sequence length="150" mass="16730">MRAYALALQERLAAEKEAHEDEKKAHAATRAALEMAKQSIKLNALQIEKLKAQLAKLRRMKFGQSSEKLRELMEQLELSLEDMETAQALDESRVAASEPNELEDPLEETKAKPKREPLPAALPREDILCPAPDSELAVTAVAIRAYSVKI</sequence>
<organism evidence="3 4">
    <name type="scientific">Parasphingorhabdus litoris</name>
    <dbReference type="NCBI Taxonomy" id="394733"/>
    <lineage>
        <taxon>Bacteria</taxon>
        <taxon>Pseudomonadati</taxon>
        <taxon>Pseudomonadota</taxon>
        <taxon>Alphaproteobacteria</taxon>
        <taxon>Sphingomonadales</taxon>
        <taxon>Sphingomonadaceae</taxon>
        <taxon>Parasphingorhabdus</taxon>
    </lineage>
</organism>
<reference evidence="3 4" key="1">
    <citation type="journal article" date="2019" name="Int. J. Syst. Evol. Microbiol.">
        <title>The Global Catalogue of Microorganisms (GCM) 10K type strain sequencing project: providing services to taxonomists for standard genome sequencing and annotation.</title>
        <authorList>
            <consortium name="The Broad Institute Genomics Platform"/>
            <consortium name="The Broad Institute Genome Sequencing Center for Infectious Disease"/>
            <person name="Wu L."/>
            <person name="Ma J."/>
        </authorList>
    </citation>
    <scope>NUCLEOTIDE SEQUENCE [LARGE SCALE GENOMIC DNA]</scope>
    <source>
        <strain evidence="3 4">JCM 14162</strain>
    </source>
</reference>
<gene>
    <name evidence="3" type="ORF">GCM10009096_07140</name>
</gene>
<evidence type="ECO:0000313" key="3">
    <source>
        <dbReference type="EMBL" id="GAA0468804.1"/>
    </source>
</evidence>
<evidence type="ECO:0000259" key="2">
    <source>
        <dbReference type="Pfam" id="PF13007"/>
    </source>
</evidence>
<dbReference type="EMBL" id="BAAAEM010000002">
    <property type="protein sequence ID" value="GAA0468804.1"/>
    <property type="molecule type" value="Genomic_DNA"/>
</dbReference>
<dbReference type="Proteomes" id="UP001500713">
    <property type="component" value="Unassembled WGS sequence"/>
</dbReference>